<keyword evidence="1" id="KW-1133">Transmembrane helix</keyword>
<organism evidence="3 4">
    <name type="scientific">Desmospora profundinema</name>
    <dbReference type="NCBI Taxonomy" id="1571184"/>
    <lineage>
        <taxon>Bacteria</taxon>
        <taxon>Bacillati</taxon>
        <taxon>Bacillota</taxon>
        <taxon>Bacilli</taxon>
        <taxon>Bacillales</taxon>
        <taxon>Thermoactinomycetaceae</taxon>
        <taxon>Desmospora</taxon>
    </lineage>
</organism>
<feature type="transmembrane region" description="Helical" evidence="1">
    <location>
        <begin position="214"/>
        <end position="234"/>
    </location>
</feature>
<reference evidence="3 4" key="1">
    <citation type="submission" date="2023-07" db="EMBL/GenBank/DDBJ databases">
        <title>Genomic Encyclopedia of Type Strains, Phase IV (KMG-IV): sequencing the most valuable type-strain genomes for metagenomic binning, comparative biology and taxonomic classification.</title>
        <authorList>
            <person name="Goeker M."/>
        </authorList>
    </citation>
    <scope>NUCLEOTIDE SEQUENCE [LARGE SCALE GENOMIC DNA]</scope>
    <source>
        <strain evidence="3 4">DSM 45903</strain>
    </source>
</reference>
<dbReference type="RefSeq" id="WP_309864254.1">
    <property type="nucleotide sequence ID" value="NZ_JAVDQG010000003.1"/>
</dbReference>
<dbReference type="EMBL" id="JAVDQG010000003">
    <property type="protein sequence ID" value="MDR6225493.1"/>
    <property type="molecule type" value="Genomic_DNA"/>
</dbReference>
<feature type="transmembrane region" description="Helical" evidence="1">
    <location>
        <begin position="6"/>
        <end position="23"/>
    </location>
</feature>
<feature type="transmembrane region" description="Helical" evidence="1">
    <location>
        <begin position="44"/>
        <end position="68"/>
    </location>
</feature>
<gene>
    <name evidence="3" type="ORF">JOE21_001491</name>
</gene>
<feature type="transmembrane region" description="Helical" evidence="1">
    <location>
        <begin position="88"/>
        <end position="112"/>
    </location>
</feature>
<feature type="transmembrane region" description="Helical" evidence="1">
    <location>
        <begin position="305"/>
        <end position="324"/>
    </location>
</feature>
<dbReference type="Proteomes" id="UP001185012">
    <property type="component" value="Unassembled WGS sequence"/>
</dbReference>
<sequence>MVEIIFVVLMFAPIILLMLFANLTQQARVQSGEPNAGQGWSITAHVILAISFALMLMGGVLLMLLGLLAGSAQPGEMPGISEEEARMAMGILENAVLIGLSLAVPALGGFLLQIPAIRRLLTKPLPLDADNPVHTFALIASMFIWVNFFFTLSVGLETLANTEGLEQATSIPTLWAQQLTFFALALIGVGWLTRRDWRQAFQRLGLERPTGRQWGMGILAGFGLVLFAHGASYLGEWLGFPIDPTVDQLTEQLLAPLFGSVLGILTLGLSAALGEEALFRGALQPRFGLLLTTVLFTVVHSNYGLSLSTLVVFFVGLALGLIRIRHNTTTAMIVHAVYNMSLGVLVYLGG</sequence>
<evidence type="ECO:0000259" key="2">
    <source>
        <dbReference type="Pfam" id="PF02517"/>
    </source>
</evidence>
<keyword evidence="1" id="KW-0812">Transmembrane</keyword>
<keyword evidence="3" id="KW-0378">Hydrolase</keyword>
<dbReference type="Pfam" id="PF02517">
    <property type="entry name" value="Rce1-like"/>
    <property type="match status" value="1"/>
</dbReference>
<dbReference type="GO" id="GO:0006508">
    <property type="term" value="P:proteolysis"/>
    <property type="evidence" value="ECO:0007669"/>
    <property type="project" value="UniProtKB-KW"/>
</dbReference>
<comment type="caution">
    <text evidence="3">The sequence shown here is derived from an EMBL/GenBank/DDBJ whole genome shotgun (WGS) entry which is preliminary data.</text>
</comment>
<accession>A0ABU1IL45</accession>
<keyword evidence="1" id="KW-0472">Membrane</keyword>
<feature type="transmembrane region" description="Helical" evidence="1">
    <location>
        <begin position="174"/>
        <end position="193"/>
    </location>
</feature>
<evidence type="ECO:0000313" key="3">
    <source>
        <dbReference type="EMBL" id="MDR6225493.1"/>
    </source>
</evidence>
<dbReference type="GO" id="GO:0008233">
    <property type="term" value="F:peptidase activity"/>
    <property type="evidence" value="ECO:0007669"/>
    <property type="project" value="UniProtKB-KW"/>
</dbReference>
<name>A0ABU1IL45_9BACL</name>
<protein>
    <submittedName>
        <fullName evidence="3">Membrane protease YdiL (CAAX protease family)</fullName>
    </submittedName>
</protein>
<keyword evidence="4" id="KW-1185">Reference proteome</keyword>
<dbReference type="InterPro" id="IPR003675">
    <property type="entry name" value="Rce1/LyrA-like_dom"/>
</dbReference>
<evidence type="ECO:0000256" key="1">
    <source>
        <dbReference type="SAM" id="Phobius"/>
    </source>
</evidence>
<keyword evidence="3" id="KW-0645">Protease</keyword>
<feature type="transmembrane region" description="Helical" evidence="1">
    <location>
        <begin position="254"/>
        <end position="274"/>
    </location>
</feature>
<feature type="domain" description="CAAX prenyl protease 2/Lysostaphin resistance protein A-like" evidence="2">
    <location>
        <begin position="260"/>
        <end position="340"/>
    </location>
</feature>
<evidence type="ECO:0000313" key="4">
    <source>
        <dbReference type="Proteomes" id="UP001185012"/>
    </source>
</evidence>
<feature type="transmembrane region" description="Helical" evidence="1">
    <location>
        <begin position="133"/>
        <end position="154"/>
    </location>
</feature>
<feature type="transmembrane region" description="Helical" evidence="1">
    <location>
        <begin position="281"/>
        <end position="299"/>
    </location>
</feature>
<proteinExistence type="predicted"/>